<keyword evidence="8 11" id="KW-0812">Transmembrane</keyword>
<proteinExistence type="inferred from homology"/>
<feature type="transmembrane region" description="Helical" evidence="11">
    <location>
        <begin position="7"/>
        <end position="24"/>
    </location>
</feature>
<dbReference type="GO" id="GO:0048472">
    <property type="term" value="F:threonine-phosphate decarboxylase activity"/>
    <property type="evidence" value="ECO:0007669"/>
    <property type="project" value="InterPro"/>
</dbReference>
<accession>F0QVE3</accession>
<dbReference type="UniPathway" id="UPA00148"/>
<feature type="transmembrane region" description="Helical" evidence="11">
    <location>
        <begin position="55"/>
        <end position="74"/>
    </location>
</feature>
<gene>
    <name evidence="11" type="primary">cobD</name>
    <name evidence="12" type="ordered locus">VMUT_1844</name>
</gene>
<evidence type="ECO:0000256" key="11">
    <source>
        <dbReference type="HAMAP-Rule" id="MF_00024"/>
    </source>
</evidence>
<name>F0QVE3_VULM7</name>
<evidence type="ECO:0000256" key="8">
    <source>
        <dbReference type="ARBA" id="ARBA00022692"/>
    </source>
</evidence>
<evidence type="ECO:0000256" key="4">
    <source>
        <dbReference type="ARBA" id="ARBA00006263"/>
    </source>
</evidence>
<comment type="pathway">
    <text evidence="3 11">Cofactor biosynthesis; adenosylcobalamin biosynthesis.</text>
</comment>
<keyword evidence="9 11" id="KW-1133">Transmembrane helix</keyword>
<evidence type="ECO:0000256" key="5">
    <source>
        <dbReference type="ARBA" id="ARBA00016185"/>
    </source>
</evidence>
<keyword evidence="10 11" id="KW-0472">Membrane</keyword>
<evidence type="ECO:0000256" key="1">
    <source>
        <dbReference type="ARBA" id="ARBA00003384"/>
    </source>
</evidence>
<evidence type="ECO:0000256" key="9">
    <source>
        <dbReference type="ARBA" id="ARBA00022989"/>
    </source>
</evidence>
<keyword evidence="13" id="KW-1185">Reference proteome</keyword>
<feature type="transmembrane region" description="Helical" evidence="11">
    <location>
        <begin position="30"/>
        <end position="48"/>
    </location>
</feature>
<organism evidence="12 13">
    <name type="scientific">Vulcanisaeta moutnovskia (strain 768-28)</name>
    <dbReference type="NCBI Taxonomy" id="985053"/>
    <lineage>
        <taxon>Archaea</taxon>
        <taxon>Thermoproteota</taxon>
        <taxon>Thermoprotei</taxon>
        <taxon>Thermoproteales</taxon>
        <taxon>Thermoproteaceae</taxon>
        <taxon>Vulcanisaeta</taxon>
    </lineage>
</organism>
<dbReference type="GO" id="GO:0005886">
    <property type="term" value="C:plasma membrane"/>
    <property type="evidence" value="ECO:0007669"/>
    <property type="project" value="UniProtKB-SubCell"/>
</dbReference>
<evidence type="ECO:0000313" key="12">
    <source>
        <dbReference type="EMBL" id="ADY02045.1"/>
    </source>
</evidence>
<dbReference type="InterPro" id="IPR004485">
    <property type="entry name" value="Cobalamin_biosynth_CobD/CbiB"/>
</dbReference>
<reference evidence="12 13" key="1">
    <citation type="journal article" date="2011" name="J. Bacteriol.">
        <title>Complete genome sequence of 'Vulcanisaeta moutnovskia' strain 768-28, a novel member of the hyperthermophilic crenarchaeal genus vulcanisaeta.</title>
        <authorList>
            <person name="Gumerov V.M."/>
            <person name="Mardanov A.V."/>
            <person name="Beletsky A.V."/>
            <person name="Prokofeva M.I."/>
            <person name="Bonch-Osmolovskaya E.A."/>
            <person name="Ravin N.V."/>
            <person name="Skryabin K.G."/>
        </authorList>
    </citation>
    <scope>NUCLEOTIDE SEQUENCE [LARGE SCALE GENOMIC DNA]</scope>
    <source>
        <strain evidence="12 13">768-28</strain>
    </source>
</reference>
<dbReference type="PANTHER" id="PTHR34308">
    <property type="entry name" value="COBALAMIN BIOSYNTHESIS PROTEIN CBIB"/>
    <property type="match status" value="1"/>
</dbReference>
<evidence type="ECO:0000256" key="2">
    <source>
        <dbReference type="ARBA" id="ARBA00004651"/>
    </source>
</evidence>
<dbReference type="PANTHER" id="PTHR34308:SF1">
    <property type="entry name" value="COBALAMIN BIOSYNTHESIS PROTEIN CBIB"/>
    <property type="match status" value="1"/>
</dbReference>
<comment type="similarity">
    <text evidence="4 11">Belongs to the CobD/CbiB family.</text>
</comment>
<dbReference type="NCBIfam" id="NF002281">
    <property type="entry name" value="PRK01209.2-5"/>
    <property type="match status" value="1"/>
</dbReference>
<comment type="function">
    <text evidence="1 11">Converts cobyric acid to cobinamide by the addition of aminopropanol on the F carboxylic group.</text>
</comment>
<dbReference type="Proteomes" id="UP000007485">
    <property type="component" value="Chromosome"/>
</dbReference>
<feature type="transmembrane region" description="Helical" evidence="11">
    <location>
        <begin position="153"/>
        <end position="175"/>
    </location>
</feature>
<protein>
    <recommendedName>
        <fullName evidence="5 11">Probable cobalamin biosynthesis protein CobD</fullName>
    </recommendedName>
</protein>
<dbReference type="STRING" id="985053.VMUT_1844"/>
<dbReference type="OrthoDB" id="46105at2157"/>
<dbReference type="KEGG" id="vmo:VMUT_1844"/>
<dbReference type="eggNOG" id="arCOG04274">
    <property type="taxonomic scope" value="Archaea"/>
</dbReference>
<feature type="transmembrane region" description="Helical" evidence="11">
    <location>
        <begin position="80"/>
        <end position="103"/>
    </location>
</feature>
<feature type="transmembrane region" description="Helical" evidence="11">
    <location>
        <begin position="206"/>
        <end position="228"/>
    </location>
</feature>
<dbReference type="NCBIfam" id="TIGR00380">
    <property type="entry name" value="cobal_cbiB"/>
    <property type="match status" value="1"/>
</dbReference>
<dbReference type="EMBL" id="CP002529">
    <property type="protein sequence ID" value="ADY02045.1"/>
    <property type="molecule type" value="Genomic_DNA"/>
</dbReference>
<evidence type="ECO:0000256" key="10">
    <source>
        <dbReference type="ARBA" id="ARBA00023136"/>
    </source>
</evidence>
<dbReference type="Pfam" id="PF03186">
    <property type="entry name" value="CobD_Cbib"/>
    <property type="match status" value="1"/>
</dbReference>
<dbReference type="AlphaFoldDB" id="F0QVE3"/>
<evidence type="ECO:0000256" key="7">
    <source>
        <dbReference type="ARBA" id="ARBA00022573"/>
    </source>
</evidence>
<evidence type="ECO:0000313" key="13">
    <source>
        <dbReference type="Proteomes" id="UP000007485"/>
    </source>
</evidence>
<evidence type="ECO:0000256" key="6">
    <source>
        <dbReference type="ARBA" id="ARBA00022475"/>
    </source>
</evidence>
<dbReference type="HAMAP" id="MF_00024">
    <property type="entry name" value="CobD_CbiB"/>
    <property type="match status" value="1"/>
</dbReference>
<dbReference type="GO" id="GO:0009236">
    <property type="term" value="P:cobalamin biosynthetic process"/>
    <property type="evidence" value="ECO:0007669"/>
    <property type="project" value="UniProtKB-UniRule"/>
</dbReference>
<keyword evidence="6 11" id="KW-1003">Cell membrane</keyword>
<feature type="transmembrane region" description="Helical" evidence="11">
    <location>
        <begin position="290"/>
        <end position="312"/>
    </location>
</feature>
<comment type="caution">
    <text evidence="11">Lacks conserved residue(s) required for the propagation of feature annotation.</text>
</comment>
<sequence length="317" mass="35483">MIIELLILYYVTILIASVILDLILGEPKGIFINIHPVVLCGKIAYKLFKSGGKHYGVFLWFASVVPIAIIYYLIPRVLIVINIVIGIIVYAYFLKLTFSIKLMRDYAKKIMRSIESGDLNNARTFTQEIVRRNVWELDAAHLMSAVIESLAESLVDGLLSPLFYFALFGLPGALLQRLSNTMDSMVGYRGWPYEDVGWFSAKIDTILNYIPARLSSIVILVASALIGLDWRNSIRIAVREHDNVRSINSGWPMASFAGALGTMLEKVGAYRINSNMPGPDIIKLKSALRLFDVSVIIVLVIILIFLIVRALLVSLFI</sequence>
<dbReference type="HOGENOM" id="CLU_054212_0_2_2"/>
<dbReference type="GO" id="GO:0015420">
    <property type="term" value="F:ABC-type vitamin B12 transporter activity"/>
    <property type="evidence" value="ECO:0007669"/>
    <property type="project" value="UniProtKB-UniRule"/>
</dbReference>
<evidence type="ECO:0000256" key="3">
    <source>
        <dbReference type="ARBA" id="ARBA00004953"/>
    </source>
</evidence>
<keyword evidence="7 11" id="KW-0169">Cobalamin biosynthesis</keyword>
<comment type="subcellular location">
    <subcellularLocation>
        <location evidence="2 11">Cell membrane</location>
        <topology evidence="2 11">Multi-pass membrane protein</topology>
    </subcellularLocation>
</comment>